<dbReference type="NCBIfam" id="TIGR01889">
    <property type="entry name" value="Staph_reg_Sar"/>
    <property type="match status" value="1"/>
</dbReference>
<dbReference type="Pfam" id="PF22381">
    <property type="entry name" value="Staph_reg_Sar_Rot"/>
    <property type="match status" value="1"/>
</dbReference>
<dbReference type="AlphaFoldDB" id="K9AXW0"/>
<name>K9AXW0_9STAP</name>
<dbReference type="RefSeq" id="WP_009384374.1">
    <property type="nucleotide sequence ID" value="NZ_AMSQ01000018.1"/>
</dbReference>
<dbReference type="Gene3D" id="1.10.10.10">
    <property type="entry name" value="Winged helix-like DNA-binding domain superfamily/Winged helix DNA-binding domain"/>
    <property type="match status" value="1"/>
</dbReference>
<dbReference type="PATRIC" id="fig|1229783.3.peg.1908"/>
<reference evidence="5 6" key="1">
    <citation type="journal article" date="2013" name="Genome Announc.">
        <title>Genome Sequence of Staphylococcus massiliensis Strain S46, Isolated from the Surface of Healthy Human Skin.</title>
        <authorList>
            <person name="Srivastav R."/>
            <person name="Singh A."/>
            <person name="Jangir P.K."/>
            <person name="Kumari C."/>
            <person name="Muduli S."/>
            <person name="Sharma R."/>
        </authorList>
    </citation>
    <scope>NUCLEOTIDE SEQUENCE [LARGE SCALE GENOMIC DNA]</scope>
    <source>
        <strain evidence="5 6">S46</strain>
    </source>
</reference>
<keyword evidence="3" id="KW-0804">Transcription</keyword>
<evidence type="ECO:0000256" key="3">
    <source>
        <dbReference type="ARBA" id="ARBA00023163"/>
    </source>
</evidence>
<dbReference type="InterPro" id="IPR036388">
    <property type="entry name" value="WH-like_DNA-bd_sf"/>
</dbReference>
<comment type="caution">
    <text evidence="5">The sequence shown here is derived from an EMBL/GenBank/DDBJ whole genome shotgun (WGS) entry which is preliminary data.</text>
</comment>
<dbReference type="InterPro" id="IPR055166">
    <property type="entry name" value="Transc_reg_Sar_Rot_HTH"/>
</dbReference>
<dbReference type="OrthoDB" id="2402407at2"/>
<evidence type="ECO:0000313" key="5">
    <source>
        <dbReference type="EMBL" id="EKU46350.1"/>
    </source>
</evidence>
<dbReference type="SUPFAM" id="SSF46785">
    <property type="entry name" value="Winged helix' DNA-binding domain"/>
    <property type="match status" value="1"/>
</dbReference>
<proteinExistence type="predicted"/>
<dbReference type="eggNOG" id="ENOG503056V">
    <property type="taxonomic scope" value="Bacteria"/>
</dbReference>
<keyword evidence="2" id="KW-0238">DNA-binding</keyword>
<feature type="domain" description="Transcriptional regulator SarA/SarZ/Rot-like helix-turn-helix" evidence="4">
    <location>
        <begin position="22"/>
        <end position="107"/>
    </location>
</feature>
<dbReference type="InterPro" id="IPR010166">
    <property type="entry name" value="SarA/Rot_dom"/>
</dbReference>
<evidence type="ECO:0000313" key="6">
    <source>
        <dbReference type="Proteomes" id="UP000009885"/>
    </source>
</evidence>
<evidence type="ECO:0000256" key="1">
    <source>
        <dbReference type="ARBA" id="ARBA00023015"/>
    </source>
</evidence>
<sequence>MTSANQVNASIIFEYELKRKSLISEIKKKYGLKLNDFIFLHHLSTCDSNRIPLNEVKKSLTFSLMEIHKSLTALTENQIIGKERSLEDERKVFITITEKQNKHMHKLLDEFDALIQDIMNENQ</sequence>
<dbReference type="InterPro" id="IPR036390">
    <property type="entry name" value="WH_DNA-bd_sf"/>
</dbReference>
<dbReference type="GO" id="GO:0006355">
    <property type="term" value="P:regulation of DNA-templated transcription"/>
    <property type="evidence" value="ECO:0007669"/>
    <property type="project" value="InterPro"/>
</dbReference>
<dbReference type="STRING" id="1229783.C273_09564"/>
<keyword evidence="1" id="KW-0805">Transcription regulation</keyword>
<dbReference type="GO" id="GO:0003677">
    <property type="term" value="F:DNA binding"/>
    <property type="evidence" value="ECO:0007669"/>
    <property type="project" value="UniProtKB-KW"/>
</dbReference>
<gene>
    <name evidence="5" type="ORF">C273_09564</name>
</gene>
<protein>
    <submittedName>
        <fullName evidence="5">Accessory regulator family protein</fullName>
    </submittedName>
</protein>
<evidence type="ECO:0000256" key="2">
    <source>
        <dbReference type="ARBA" id="ARBA00023125"/>
    </source>
</evidence>
<evidence type="ECO:0000259" key="4">
    <source>
        <dbReference type="Pfam" id="PF22381"/>
    </source>
</evidence>
<organism evidence="5 6">
    <name type="scientific">Staphylococcus massiliensis S46</name>
    <dbReference type="NCBI Taxonomy" id="1229783"/>
    <lineage>
        <taxon>Bacteria</taxon>
        <taxon>Bacillati</taxon>
        <taxon>Bacillota</taxon>
        <taxon>Bacilli</taxon>
        <taxon>Bacillales</taxon>
        <taxon>Staphylococcaceae</taxon>
        <taxon>Staphylococcus</taxon>
    </lineage>
</organism>
<keyword evidence="6" id="KW-1185">Reference proteome</keyword>
<dbReference type="EMBL" id="AMSQ01000018">
    <property type="protein sequence ID" value="EKU46350.1"/>
    <property type="molecule type" value="Genomic_DNA"/>
</dbReference>
<accession>K9AXW0</accession>
<dbReference type="Proteomes" id="UP000009885">
    <property type="component" value="Unassembled WGS sequence"/>
</dbReference>